<keyword evidence="2" id="KW-1003">Cell membrane</keyword>
<keyword evidence="5 8" id="KW-0472">Membrane</keyword>
<feature type="transmembrane region" description="Helical" evidence="8">
    <location>
        <begin position="397"/>
        <end position="414"/>
    </location>
</feature>
<evidence type="ECO:0000256" key="3">
    <source>
        <dbReference type="ARBA" id="ARBA00022692"/>
    </source>
</evidence>
<dbReference type="InterPro" id="IPR032692">
    <property type="entry name" value="YccS_N"/>
</dbReference>
<evidence type="ECO:0000256" key="7">
    <source>
        <dbReference type="SAM" id="Coils"/>
    </source>
</evidence>
<keyword evidence="7" id="KW-0175">Coiled coil</keyword>
<protein>
    <submittedName>
        <fullName evidence="11">FUSC family protein</fullName>
    </submittedName>
</protein>
<dbReference type="Pfam" id="PF13515">
    <property type="entry name" value="FUSC_2"/>
    <property type="match status" value="1"/>
</dbReference>
<gene>
    <name evidence="11" type="ORF">FK004_16475</name>
</gene>
<feature type="transmembrane region" description="Helical" evidence="8">
    <location>
        <begin position="449"/>
        <end position="479"/>
    </location>
</feature>
<evidence type="ECO:0000256" key="2">
    <source>
        <dbReference type="ARBA" id="ARBA00022475"/>
    </source>
</evidence>
<feature type="transmembrane region" description="Helical" evidence="8">
    <location>
        <begin position="89"/>
        <end position="107"/>
    </location>
</feature>
<dbReference type="OrthoDB" id="8670769at2"/>
<accession>A0A2S1LSP4</accession>
<feature type="transmembrane region" description="Helical" evidence="8">
    <location>
        <begin position="485"/>
        <end position="505"/>
    </location>
</feature>
<evidence type="ECO:0000256" key="4">
    <source>
        <dbReference type="ARBA" id="ARBA00022989"/>
    </source>
</evidence>
<dbReference type="AlphaFoldDB" id="A0A2S1LSP4"/>
<reference evidence="11 12" key="1">
    <citation type="submission" date="2017-04" db="EMBL/GenBank/DDBJ databases">
        <title>Complete genome sequence of Flavobacterium kingsejong AJ004.</title>
        <authorList>
            <person name="Lee P.C."/>
        </authorList>
    </citation>
    <scope>NUCLEOTIDE SEQUENCE [LARGE SCALE GENOMIC DNA]</scope>
    <source>
        <strain evidence="11 12">AJ004</strain>
    </source>
</reference>
<feature type="transmembrane region" description="Helical" evidence="8">
    <location>
        <begin position="139"/>
        <end position="159"/>
    </location>
</feature>
<keyword evidence="3 8" id="KW-0812">Transmembrane</keyword>
<evidence type="ECO:0000313" key="12">
    <source>
        <dbReference type="Proteomes" id="UP000244677"/>
    </source>
</evidence>
<dbReference type="EMBL" id="CP020919">
    <property type="protein sequence ID" value="AWG26708.1"/>
    <property type="molecule type" value="Genomic_DNA"/>
</dbReference>
<feature type="transmembrane region" description="Helical" evidence="8">
    <location>
        <begin position="63"/>
        <end position="83"/>
    </location>
</feature>
<sequence>MIYRVKKFADSTNFTNALKVTTAAVIPVFVMNYLGHFEIGFTIALGAFLTYPSDIPSNLKHKINGLLVAALIVAGCNLLVNFLHPYTWILYPVLCVLIFFLSMISVYGQRATMVSFSGLLSTALAFGHIHTGVEMLRYSGLMLIGGIFYLLVSLIFNFIRPKRYVELQIADCIKLTAKYMKLRGDLWNADADKSKIIEKQLNLQVEINVIHENLREILMRNRTSGTSNQNRKMLIVFISLLEILELALSTSFDHNKLHQKFEGYPKVLSTYQTLAYNLAATLKQIGKSIENSKKYVSKHALFKDLEALEKVIADYEQELGKENAAEGVYMLSNMLHYAQKQIEKIKTIERAFSLSIVYKDFKGERNKDMEKFLAPMYYPISTLIENLSFSSTIFRHSLRLTITILIGFIIGQFLPFENVYWILLTIVVIMRPGYGLTKQRSFHRMIGTVAGGLIAFAILSLIHNNIIIGSLAIICMILGYSFTQINYKIGATFVTIYVVFVYGIITPNIADVVQYRILDTLVGTGLTFLANYFFWPSWEFISIPLFLKKSIEANRNYLNEISLFYNHKGDVTTSYRLARKNAFIEIGNLMASFQRMSQEPKSKQKELPQIYKLVVLNHTLLSSLASLGTYIQSHKTYSASEAFNVVVNTVIKNLDSAIKLLNLESSAALSDAENEELAMRFTELKNIRAKELKEGNISEDEEFNLKMQEAQLVIEQLILLTNLSESIVQASKKLNLTR</sequence>
<name>A0A2S1LSP4_9FLAO</name>
<evidence type="ECO:0000256" key="5">
    <source>
        <dbReference type="ARBA" id="ARBA00023136"/>
    </source>
</evidence>
<dbReference type="PANTHER" id="PTHR30509:SF8">
    <property type="entry name" value="INNER MEMBRANE PROTEIN YCCS"/>
    <property type="match status" value="1"/>
</dbReference>
<keyword evidence="12" id="KW-1185">Reference proteome</keyword>
<proteinExistence type="inferred from homology"/>
<comment type="similarity">
    <text evidence="6">Belongs to the YccS/YhfK family.</text>
</comment>
<dbReference type="InterPro" id="IPR049453">
    <property type="entry name" value="Memb_transporter_dom"/>
</dbReference>
<evidence type="ECO:0000259" key="9">
    <source>
        <dbReference type="Pfam" id="PF12805"/>
    </source>
</evidence>
<dbReference type="GO" id="GO:0005886">
    <property type="term" value="C:plasma membrane"/>
    <property type="evidence" value="ECO:0007669"/>
    <property type="project" value="UniProtKB-SubCell"/>
</dbReference>
<dbReference type="KEGG" id="fki:FK004_16475"/>
<feature type="transmembrane region" description="Helical" evidence="8">
    <location>
        <begin position="114"/>
        <end position="133"/>
    </location>
</feature>
<evidence type="ECO:0000313" key="11">
    <source>
        <dbReference type="EMBL" id="AWG26708.1"/>
    </source>
</evidence>
<evidence type="ECO:0000256" key="1">
    <source>
        <dbReference type="ARBA" id="ARBA00004651"/>
    </source>
</evidence>
<feature type="domain" description="Integral membrane bound transporter" evidence="10">
    <location>
        <begin position="407"/>
        <end position="529"/>
    </location>
</feature>
<feature type="coiled-coil region" evidence="7">
    <location>
        <begin position="298"/>
        <end position="325"/>
    </location>
</feature>
<feature type="domain" description="Integral membrane protein YccS N-terminal" evidence="9">
    <location>
        <begin position="66"/>
        <end position="335"/>
    </location>
</feature>
<organism evidence="11 12">
    <name type="scientific">Flavobacterium kingsejongi</name>
    <dbReference type="NCBI Taxonomy" id="1678728"/>
    <lineage>
        <taxon>Bacteria</taxon>
        <taxon>Pseudomonadati</taxon>
        <taxon>Bacteroidota</taxon>
        <taxon>Flavobacteriia</taxon>
        <taxon>Flavobacteriales</taxon>
        <taxon>Flavobacteriaceae</taxon>
        <taxon>Flavobacterium</taxon>
    </lineage>
</organism>
<comment type="subcellular location">
    <subcellularLocation>
        <location evidence="1">Cell membrane</location>
        <topology evidence="1">Multi-pass membrane protein</topology>
    </subcellularLocation>
</comment>
<keyword evidence="4 8" id="KW-1133">Transmembrane helix</keyword>
<evidence type="ECO:0000256" key="6">
    <source>
        <dbReference type="ARBA" id="ARBA00043993"/>
    </source>
</evidence>
<evidence type="ECO:0000256" key="8">
    <source>
        <dbReference type="SAM" id="Phobius"/>
    </source>
</evidence>
<dbReference type="Proteomes" id="UP000244677">
    <property type="component" value="Chromosome"/>
</dbReference>
<feature type="transmembrane region" description="Helical" evidence="8">
    <location>
        <begin position="33"/>
        <end position="51"/>
    </location>
</feature>
<dbReference type="RefSeq" id="WP_108738210.1">
    <property type="nucleotide sequence ID" value="NZ_CP020919.1"/>
</dbReference>
<evidence type="ECO:0000259" key="10">
    <source>
        <dbReference type="Pfam" id="PF13515"/>
    </source>
</evidence>
<dbReference type="PANTHER" id="PTHR30509">
    <property type="entry name" value="P-HYDROXYBENZOIC ACID EFFLUX PUMP SUBUNIT-RELATED"/>
    <property type="match status" value="1"/>
</dbReference>
<dbReference type="Pfam" id="PF12805">
    <property type="entry name" value="FUSC-like"/>
    <property type="match status" value="1"/>
</dbReference>